<feature type="transmembrane region" description="Helical" evidence="9">
    <location>
        <begin position="224"/>
        <end position="244"/>
    </location>
</feature>
<dbReference type="InterPro" id="IPR036259">
    <property type="entry name" value="MFS_trans_sf"/>
</dbReference>
<comment type="subcellular location">
    <subcellularLocation>
        <location evidence="1">Membrane</location>
        <topology evidence="1">Multi-pass membrane protein</topology>
    </subcellularLocation>
</comment>
<dbReference type="GO" id="GO:0022857">
    <property type="term" value="F:transmembrane transporter activity"/>
    <property type="evidence" value="ECO:0007669"/>
    <property type="project" value="InterPro"/>
</dbReference>
<evidence type="ECO:0000256" key="2">
    <source>
        <dbReference type="ARBA" id="ARBA00022448"/>
    </source>
</evidence>
<feature type="transmembrane region" description="Helical" evidence="9">
    <location>
        <begin position="417"/>
        <end position="438"/>
    </location>
</feature>
<comment type="similarity">
    <text evidence="7">Belongs to the major facilitator superfamily. Allantoate permease family.</text>
</comment>
<evidence type="ECO:0000256" key="4">
    <source>
        <dbReference type="ARBA" id="ARBA00022989"/>
    </source>
</evidence>
<evidence type="ECO:0000256" key="3">
    <source>
        <dbReference type="ARBA" id="ARBA00022692"/>
    </source>
</evidence>
<evidence type="ECO:0008006" key="12">
    <source>
        <dbReference type="Google" id="ProtNLM"/>
    </source>
</evidence>
<dbReference type="Proteomes" id="UP000722485">
    <property type="component" value="Unassembled WGS sequence"/>
</dbReference>
<keyword evidence="2" id="KW-0813">Transport</keyword>
<evidence type="ECO:0000313" key="10">
    <source>
        <dbReference type="EMBL" id="KAF7544106.1"/>
    </source>
</evidence>
<keyword evidence="3 9" id="KW-0812">Transmembrane</keyword>
<dbReference type="Pfam" id="PF07690">
    <property type="entry name" value="MFS_1"/>
    <property type="match status" value="1"/>
</dbReference>
<evidence type="ECO:0000256" key="1">
    <source>
        <dbReference type="ARBA" id="ARBA00004141"/>
    </source>
</evidence>
<feature type="transmembrane region" description="Helical" evidence="9">
    <location>
        <begin position="356"/>
        <end position="377"/>
    </location>
</feature>
<dbReference type="AlphaFoldDB" id="A0A9P5H1W8"/>
<keyword evidence="5 9" id="KW-0472">Membrane</keyword>
<feature type="transmembrane region" description="Helical" evidence="9">
    <location>
        <begin position="131"/>
        <end position="149"/>
    </location>
</feature>
<sequence>MTTDQAVSNLSQVHSDLAQKESLHKTAELHTDVGLDYYHQSQQMDPSEREEIAKKILRKIDFTLLPAMCLIYLLSFLDKQTLNYAAAYGLKDDLNLEGDQYSWIASVTNIGYLVGSYPSNICLQKLPIGKFISVMLVSWGMLLIATIGAKSFAGLMVLRFLLGSLEACIGPAWMLITSMFWKRDEQPLRMCIWLGCNGISLMLGAGISWGLGHTNNIHLAPWQLVFLTIGVITVTAGLVAFFIFPSSPLDFKLFSHEEKVVSIWRVAENQTGIKHDKLLPYQIREALLEPRVWFIAGQQISIGIINSSITNFMSALLSGFGYNSSETVLWQLPNGAFQLVMTVAAGVHASKIRNTTIICAIAVQVPSLAGIIGIALIPIEHRLALTACCWLLGIIGAAIILNWSVIASNFAGHTKRMTVNGLNFVCYAAGNIVGPFMFRQSEAPRYMGAIKALCGVYASSMVFTALVGADMWLSNKRRDAKARSGEEGLSGEDDSTSDSNEAGFRDLTDKENLRFRYKL</sequence>
<protein>
    <recommendedName>
        <fullName evidence="12">Major facilitator superfamily (MFS) profile domain-containing protein</fullName>
    </recommendedName>
</protein>
<dbReference type="FunFam" id="1.20.1250.20:FF:000064">
    <property type="entry name" value="MFS allantoate transporter"/>
    <property type="match status" value="1"/>
</dbReference>
<feature type="transmembrane region" description="Helical" evidence="9">
    <location>
        <begin position="155"/>
        <end position="176"/>
    </location>
</feature>
<reference evidence="10" key="1">
    <citation type="submission" date="2020-03" db="EMBL/GenBank/DDBJ databases">
        <title>Draft Genome Sequence of Cylindrodendrum hubeiense.</title>
        <authorList>
            <person name="Buettner E."/>
            <person name="Kellner H."/>
        </authorList>
    </citation>
    <scope>NUCLEOTIDE SEQUENCE</scope>
    <source>
        <strain evidence="10">IHI 201604</strain>
    </source>
</reference>
<organism evidence="10 11">
    <name type="scientific">Cylindrodendrum hubeiense</name>
    <dbReference type="NCBI Taxonomy" id="595255"/>
    <lineage>
        <taxon>Eukaryota</taxon>
        <taxon>Fungi</taxon>
        <taxon>Dikarya</taxon>
        <taxon>Ascomycota</taxon>
        <taxon>Pezizomycotina</taxon>
        <taxon>Sordariomycetes</taxon>
        <taxon>Hypocreomycetidae</taxon>
        <taxon>Hypocreales</taxon>
        <taxon>Nectriaceae</taxon>
        <taxon>Cylindrodendrum</taxon>
    </lineage>
</organism>
<proteinExistence type="inferred from homology"/>
<feature type="transmembrane region" description="Helical" evidence="9">
    <location>
        <begin position="450"/>
        <end position="473"/>
    </location>
</feature>
<feature type="transmembrane region" description="Helical" evidence="9">
    <location>
        <begin position="188"/>
        <end position="212"/>
    </location>
</feature>
<evidence type="ECO:0000256" key="9">
    <source>
        <dbReference type="SAM" id="Phobius"/>
    </source>
</evidence>
<evidence type="ECO:0000256" key="5">
    <source>
        <dbReference type="ARBA" id="ARBA00023136"/>
    </source>
</evidence>
<dbReference type="GO" id="GO:0016020">
    <property type="term" value="C:membrane"/>
    <property type="evidence" value="ECO:0007669"/>
    <property type="project" value="UniProtKB-SubCell"/>
</dbReference>
<feature type="region of interest" description="Disordered" evidence="8">
    <location>
        <begin position="482"/>
        <end position="505"/>
    </location>
</feature>
<evidence type="ECO:0000313" key="11">
    <source>
        <dbReference type="Proteomes" id="UP000722485"/>
    </source>
</evidence>
<dbReference type="Gene3D" id="1.20.1250.20">
    <property type="entry name" value="MFS general substrate transporter like domains"/>
    <property type="match status" value="2"/>
</dbReference>
<evidence type="ECO:0000256" key="6">
    <source>
        <dbReference type="ARBA" id="ARBA00023180"/>
    </source>
</evidence>
<dbReference type="PANTHER" id="PTHR43791">
    <property type="entry name" value="PERMEASE-RELATED"/>
    <property type="match status" value="1"/>
</dbReference>
<feature type="transmembrane region" description="Helical" evidence="9">
    <location>
        <begin position="383"/>
        <end position="405"/>
    </location>
</feature>
<gene>
    <name evidence="10" type="ORF">G7Z17_g10213</name>
</gene>
<keyword evidence="4 9" id="KW-1133">Transmembrane helix</keyword>
<evidence type="ECO:0000256" key="7">
    <source>
        <dbReference type="ARBA" id="ARBA00037968"/>
    </source>
</evidence>
<dbReference type="SUPFAM" id="SSF103473">
    <property type="entry name" value="MFS general substrate transporter"/>
    <property type="match status" value="1"/>
</dbReference>
<comment type="caution">
    <text evidence="10">The sequence shown here is derived from an EMBL/GenBank/DDBJ whole genome shotgun (WGS) entry which is preliminary data.</text>
</comment>
<name>A0A9P5H1W8_9HYPO</name>
<keyword evidence="11" id="KW-1185">Reference proteome</keyword>
<evidence type="ECO:0000256" key="8">
    <source>
        <dbReference type="SAM" id="MobiDB-lite"/>
    </source>
</evidence>
<dbReference type="EMBL" id="JAANBB010000322">
    <property type="protein sequence ID" value="KAF7544106.1"/>
    <property type="molecule type" value="Genomic_DNA"/>
</dbReference>
<dbReference type="OrthoDB" id="6730379at2759"/>
<dbReference type="PANTHER" id="PTHR43791:SF97">
    <property type="entry name" value="ALLANTOATE TRANSPORTER, PUTATIVE (AFU_ORTHOLOGUE AFUA_1G14700)-RELATED"/>
    <property type="match status" value="1"/>
</dbReference>
<keyword evidence="6" id="KW-0325">Glycoprotein</keyword>
<dbReference type="InterPro" id="IPR011701">
    <property type="entry name" value="MFS"/>
</dbReference>
<accession>A0A9P5H1W8</accession>